<evidence type="ECO:0000256" key="1">
    <source>
        <dbReference type="SAM" id="Phobius"/>
    </source>
</evidence>
<dbReference type="Proteomes" id="UP001054945">
    <property type="component" value="Unassembled WGS sequence"/>
</dbReference>
<feature type="transmembrane region" description="Helical" evidence="1">
    <location>
        <begin position="6"/>
        <end position="26"/>
    </location>
</feature>
<proteinExistence type="predicted"/>
<comment type="caution">
    <text evidence="2">The sequence shown here is derived from an EMBL/GenBank/DDBJ whole genome shotgun (WGS) entry which is preliminary data.</text>
</comment>
<evidence type="ECO:0000313" key="3">
    <source>
        <dbReference type="Proteomes" id="UP001054945"/>
    </source>
</evidence>
<keyword evidence="1" id="KW-0812">Transmembrane</keyword>
<reference evidence="2 3" key="1">
    <citation type="submission" date="2021-06" db="EMBL/GenBank/DDBJ databases">
        <title>Caerostris extrusa draft genome.</title>
        <authorList>
            <person name="Kono N."/>
            <person name="Arakawa K."/>
        </authorList>
    </citation>
    <scope>NUCLEOTIDE SEQUENCE [LARGE SCALE GENOMIC DNA]</scope>
</reference>
<evidence type="ECO:0008006" key="4">
    <source>
        <dbReference type="Google" id="ProtNLM"/>
    </source>
</evidence>
<dbReference type="EMBL" id="BPLR01020372">
    <property type="protein sequence ID" value="GIX78013.1"/>
    <property type="molecule type" value="Genomic_DNA"/>
</dbReference>
<evidence type="ECO:0000313" key="2">
    <source>
        <dbReference type="EMBL" id="GIX78013.1"/>
    </source>
</evidence>
<keyword evidence="1" id="KW-1133">Transmembrane helix</keyword>
<keyword evidence="1" id="KW-0472">Membrane</keyword>
<sequence>MACYVTFMALILLCLNFSATLALFVLRALIRPSCSLFPVQVAATTTRPAHSADCIIRYSADMTGTCSNMCTRVKVAVTLSKQRQPWALMLPFWLWDWIPSHIRRNMIIVTGS</sequence>
<keyword evidence="3" id="KW-1185">Reference proteome</keyword>
<organism evidence="2 3">
    <name type="scientific">Caerostris extrusa</name>
    <name type="common">Bark spider</name>
    <name type="synonym">Caerostris bankana</name>
    <dbReference type="NCBI Taxonomy" id="172846"/>
    <lineage>
        <taxon>Eukaryota</taxon>
        <taxon>Metazoa</taxon>
        <taxon>Ecdysozoa</taxon>
        <taxon>Arthropoda</taxon>
        <taxon>Chelicerata</taxon>
        <taxon>Arachnida</taxon>
        <taxon>Araneae</taxon>
        <taxon>Araneomorphae</taxon>
        <taxon>Entelegynae</taxon>
        <taxon>Araneoidea</taxon>
        <taxon>Araneidae</taxon>
        <taxon>Caerostris</taxon>
    </lineage>
</organism>
<name>A0AAV4N066_CAEEX</name>
<dbReference type="AlphaFoldDB" id="A0AAV4N066"/>
<gene>
    <name evidence="2" type="ORF">CEXT_313691</name>
</gene>
<accession>A0AAV4N066</accession>
<protein>
    <recommendedName>
        <fullName evidence="4">Secreted protein</fullName>
    </recommendedName>
</protein>